<keyword evidence="8" id="KW-0325">Glycoprotein</keyword>
<protein>
    <recommendedName>
        <fullName evidence="12">Oxidase ustYa</fullName>
    </recommendedName>
</protein>
<dbReference type="Proteomes" id="UP001197093">
    <property type="component" value="Unassembled WGS sequence"/>
</dbReference>
<dbReference type="EMBL" id="JAHCVI010000003">
    <property type="protein sequence ID" value="KAG7287182.1"/>
    <property type="molecule type" value="Genomic_DNA"/>
</dbReference>
<keyword evidence="7" id="KW-0472">Membrane</keyword>
<evidence type="ECO:0000256" key="8">
    <source>
        <dbReference type="ARBA" id="ARBA00023180"/>
    </source>
</evidence>
<dbReference type="AlphaFoldDB" id="A0AAD4EX17"/>
<comment type="similarity">
    <text evidence="9">Belongs to the ustYa family.</text>
</comment>
<dbReference type="PANTHER" id="PTHR33365:SF11">
    <property type="entry name" value="TAT PATHWAY SIGNAL SEQUENCE"/>
    <property type="match status" value="1"/>
</dbReference>
<evidence type="ECO:0000313" key="11">
    <source>
        <dbReference type="Proteomes" id="UP001197093"/>
    </source>
</evidence>
<evidence type="ECO:0000256" key="2">
    <source>
        <dbReference type="ARBA" id="ARBA00004685"/>
    </source>
</evidence>
<dbReference type="PANTHER" id="PTHR33365">
    <property type="entry name" value="YALI0B05434P"/>
    <property type="match status" value="1"/>
</dbReference>
<keyword evidence="5" id="KW-0560">Oxidoreductase</keyword>
<evidence type="ECO:0000256" key="4">
    <source>
        <dbReference type="ARBA" id="ARBA00022989"/>
    </source>
</evidence>
<evidence type="ECO:0000313" key="10">
    <source>
        <dbReference type="EMBL" id="KAG7287182.1"/>
    </source>
</evidence>
<keyword evidence="6" id="KW-0843">Virulence</keyword>
<evidence type="ECO:0000256" key="3">
    <source>
        <dbReference type="ARBA" id="ARBA00022692"/>
    </source>
</evidence>
<dbReference type="GO" id="GO:0016020">
    <property type="term" value="C:membrane"/>
    <property type="evidence" value="ECO:0007669"/>
    <property type="project" value="UniProtKB-SubCell"/>
</dbReference>
<dbReference type="GO" id="GO:0043386">
    <property type="term" value="P:mycotoxin biosynthetic process"/>
    <property type="evidence" value="ECO:0007669"/>
    <property type="project" value="InterPro"/>
</dbReference>
<dbReference type="Pfam" id="PF11807">
    <property type="entry name" value="UstYa"/>
    <property type="match status" value="1"/>
</dbReference>
<dbReference type="InterPro" id="IPR021765">
    <property type="entry name" value="UstYa-like"/>
</dbReference>
<gene>
    <name evidence="10" type="ORF">NEMBOFW57_006687</name>
</gene>
<evidence type="ECO:0000256" key="9">
    <source>
        <dbReference type="ARBA" id="ARBA00035112"/>
    </source>
</evidence>
<evidence type="ECO:0000256" key="5">
    <source>
        <dbReference type="ARBA" id="ARBA00023002"/>
    </source>
</evidence>
<keyword evidence="4" id="KW-1133">Transmembrane helix</keyword>
<dbReference type="GO" id="GO:0016491">
    <property type="term" value="F:oxidoreductase activity"/>
    <property type="evidence" value="ECO:0007669"/>
    <property type="project" value="UniProtKB-KW"/>
</dbReference>
<accession>A0AAD4EX17</accession>
<evidence type="ECO:0008006" key="12">
    <source>
        <dbReference type="Google" id="ProtNLM"/>
    </source>
</evidence>
<proteinExistence type="inferred from homology"/>
<comment type="pathway">
    <text evidence="2">Mycotoxin biosynthesis.</text>
</comment>
<reference evidence="10" key="1">
    <citation type="submission" date="2023-02" db="EMBL/GenBank/DDBJ databases">
        <authorList>
            <person name="Palmer J.M."/>
        </authorList>
    </citation>
    <scope>NUCLEOTIDE SEQUENCE</scope>
    <source>
        <strain evidence="10">FW57</strain>
    </source>
</reference>
<evidence type="ECO:0000256" key="6">
    <source>
        <dbReference type="ARBA" id="ARBA00023026"/>
    </source>
</evidence>
<evidence type="ECO:0000256" key="7">
    <source>
        <dbReference type="ARBA" id="ARBA00023136"/>
    </source>
</evidence>
<evidence type="ECO:0000256" key="1">
    <source>
        <dbReference type="ARBA" id="ARBA00004167"/>
    </source>
</evidence>
<keyword evidence="11" id="KW-1185">Reference proteome</keyword>
<keyword evidence="3" id="KW-0812">Transmembrane</keyword>
<organism evidence="10 11">
    <name type="scientific">Staphylotrichum longicolle</name>
    <dbReference type="NCBI Taxonomy" id="669026"/>
    <lineage>
        <taxon>Eukaryota</taxon>
        <taxon>Fungi</taxon>
        <taxon>Dikarya</taxon>
        <taxon>Ascomycota</taxon>
        <taxon>Pezizomycotina</taxon>
        <taxon>Sordariomycetes</taxon>
        <taxon>Sordariomycetidae</taxon>
        <taxon>Sordariales</taxon>
        <taxon>Chaetomiaceae</taxon>
        <taxon>Staphylotrichum</taxon>
    </lineage>
</organism>
<name>A0AAD4EX17_9PEZI</name>
<comment type="caution">
    <text evidence="10">The sequence shown here is derived from an EMBL/GenBank/DDBJ whole genome shotgun (WGS) entry which is preliminary data.</text>
</comment>
<comment type="subcellular location">
    <subcellularLocation>
        <location evidence="1">Membrane</location>
        <topology evidence="1">Single-pass membrane protein</topology>
    </subcellularLocation>
</comment>
<sequence>MFIPANGSEFFTDAVRARWLSIVPRGLGYVQINNTQDYNNLPTPLEFYPDATFTTSVTHQLHCLHAIVEVVAAYTSNQLDKLPEEGPWHLSHCFDYLRQSIMCCGDVALEGQQTTFPPGFKGSDGWDAKHVCRDYNQVLAHLERNRVDDEQWI</sequence>